<dbReference type="InterPro" id="IPR045851">
    <property type="entry name" value="AMP-bd_C_sf"/>
</dbReference>
<evidence type="ECO:0000256" key="5">
    <source>
        <dbReference type="ARBA" id="ARBA00022840"/>
    </source>
</evidence>
<evidence type="ECO:0000259" key="7">
    <source>
        <dbReference type="Pfam" id="PF00501"/>
    </source>
</evidence>
<evidence type="ECO:0000259" key="8">
    <source>
        <dbReference type="Pfam" id="PF13193"/>
    </source>
</evidence>
<accession>A0A8I1DCB4</accession>
<dbReference type="EMBL" id="JAECVW010000003">
    <property type="protein sequence ID" value="MBH8595318.1"/>
    <property type="molecule type" value="Genomic_DNA"/>
</dbReference>
<dbReference type="InterPro" id="IPR020845">
    <property type="entry name" value="AMP-binding_CS"/>
</dbReference>
<evidence type="ECO:0000256" key="1">
    <source>
        <dbReference type="ARBA" id="ARBA00006432"/>
    </source>
</evidence>
<dbReference type="Pfam" id="PF16177">
    <property type="entry name" value="ACAS_N"/>
    <property type="match status" value="1"/>
</dbReference>
<dbReference type="InterPro" id="IPR042099">
    <property type="entry name" value="ANL_N_sf"/>
</dbReference>
<keyword evidence="4" id="KW-0547">Nucleotide-binding</keyword>
<dbReference type="GO" id="GO:0006085">
    <property type="term" value="P:acetyl-CoA biosynthetic process"/>
    <property type="evidence" value="ECO:0007669"/>
    <property type="project" value="TreeGrafter"/>
</dbReference>
<dbReference type="Pfam" id="PF00501">
    <property type="entry name" value="AMP-binding"/>
    <property type="match status" value="1"/>
</dbReference>
<dbReference type="InterPro" id="IPR000873">
    <property type="entry name" value="AMP-dep_synth/lig_dom"/>
</dbReference>
<dbReference type="GO" id="GO:0005524">
    <property type="term" value="F:ATP binding"/>
    <property type="evidence" value="ECO:0007669"/>
    <property type="project" value="UniProtKB-KW"/>
</dbReference>
<dbReference type="SUPFAM" id="SSF56801">
    <property type="entry name" value="Acetyl-CoA synthetase-like"/>
    <property type="match status" value="1"/>
</dbReference>
<evidence type="ECO:0000256" key="4">
    <source>
        <dbReference type="ARBA" id="ARBA00022741"/>
    </source>
</evidence>
<evidence type="ECO:0000259" key="9">
    <source>
        <dbReference type="Pfam" id="PF16177"/>
    </source>
</evidence>
<reference evidence="10 11" key="1">
    <citation type="submission" date="2020-12" db="EMBL/GenBank/DDBJ databases">
        <title>WGS of Thermoactinomyces spp.</title>
        <authorList>
            <person name="Cheng K."/>
        </authorList>
    </citation>
    <scope>NUCLEOTIDE SEQUENCE [LARGE SCALE GENOMIC DNA]</scope>
    <source>
        <strain evidence="11">CICC 10671\DSM 43846</strain>
    </source>
</reference>
<keyword evidence="5" id="KW-0067">ATP-binding</keyword>
<organism evidence="10 11">
    <name type="scientific">Thermoactinomyces intermedius</name>
    <dbReference type="NCBI Taxonomy" id="2024"/>
    <lineage>
        <taxon>Bacteria</taxon>
        <taxon>Bacillati</taxon>
        <taxon>Bacillota</taxon>
        <taxon>Bacilli</taxon>
        <taxon>Bacillales</taxon>
        <taxon>Thermoactinomycetaceae</taxon>
        <taxon>Thermoactinomyces</taxon>
    </lineage>
</organism>
<evidence type="ECO:0000256" key="2">
    <source>
        <dbReference type="ARBA" id="ARBA00013275"/>
    </source>
</evidence>
<name>A0A8I1DCB4_THEIN</name>
<feature type="domain" description="Acetyl-coenzyme A synthetase N-terminal" evidence="9">
    <location>
        <begin position="31"/>
        <end position="88"/>
    </location>
</feature>
<evidence type="ECO:0000313" key="10">
    <source>
        <dbReference type="EMBL" id="MBH8595318.1"/>
    </source>
</evidence>
<dbReference type="PANTHER" id="PTHR24095:SF14">
    <property type="entry name" value="ACETYL-COENZYME A SYNTHETASE 1"/>
    <property type="match status" value="1"/>
</dbReference>
<sequence length="646" mass="73181">MSHEPAWVPTPGQMKKTRLYQWMNRLGYQDYDAFYRDSVKNIAWFWDEAVKDMQLRWQVPYRQVMDMSDGILWTRWFVGGKLNISENCLDRFVDDPSSRHRIALIWEGDNGECRKYSYRDLWLEVNRIAGGLQKLGVKPGDRVAIYLPMIAENVIAMLAVARIGAIFIPCFSGYGADAVATRIQGCEAKWLITADGFYRRGKLVRMKEEADLAADQSPSVEKVIVVRRANRECPARDRDVDWDRLRTDLKALSPHPTAADDPVMIIYTSGTTGKPKGTVHVHAGFPVKAAFDAGYMFDVGPGDVLFWVTDMGWMMGPWMVFGALMMGSTMIVYEGTPDYPAPDRLWQLVEKNGVTHLGISPTLIRALMKHGDKWHEKWDLSSLRVFGSTGEPWNPEPWHWLFEQVGKKKVPIFNYSGGTEISGGILGNHFFKPIVPCGFAGPILGMDAEVFDDSGRPVRGQVGELVLRQPWVGMTRSFWQDDRRYEQAYWSRWPNVWLHGDWVYIDEENNWFITGRSDDTLKIAGKRLGPAEMESVLVNHPLVAEAATIGIPDAEKGESAVCFVVLKGGTTEGLEEELIRFVARKMGKALKPKRVWVVDELPKTRNGKILRRVIRAAYLGEDTGDLSSLENTETVEAIRRLAGNEK</sequence>
<proteinExistence type="inferred from homology"/>
<dbReference type="EC" id="6.2.1.1" evidence="2"/>
<dbReference type="Gene3D" id="3.30.300.30">
    <property type="match status" value="1"/>
</dbReference>
<evidence type="ECO:0000256" key="3">
    <source>
        <dbReference type="ARBA" id="ARBA00022598"/>
    </source>
</evidence>
<feature type="domain" description="AMP-dependent synthetase/ligase" evidence="7">
    <location>
        <begin position="100"/>
        <end position="473"/>
    </location>
</feature>
<dbReference type="RefSeq" id="WP_181731600.1">
    <property type="nucleotide sequence ID" value="NZ_JACEIR010000002.1"/>
</dbReference>
<feature type="domain" description="AMP-binding enzyme C-terminal" evidence="8">
    <location>
        <begin position="532"/>
        <end position="608"/>
    </location>
</feature>
<keyword evidence="3" id="KW-0436">Ligase</keyword>
<gene>
    <name evidence="10" type="ORF">I8U20_08230</name>
</gene>
<dbReference type="PROSITE" id="PS00455">
    <property type="entry name" value="AMP_BINDING"/>
    <property type="match status" value="1"/>
</dbReference>
<keyword evidence="11" id="KW-1185">Reference proteome</keyword>
<dbReference type="PANTHER" id="PTHR24095">
    <property type="entry name" value="ACETYL-COENZYME A SYNTHETASE"/>
    <property type="match status" value="1"/>
</dbReference>
<evidence type="ECO:0000256" key="6">
    <source>
        <dbReference type="ARBA" id="ARBA00022990"/>
    </source>
</evidence>
<dbReference type="InterPro" id="IPR025110">
    <property type="entry name" value="AMP-bd_C"/>
</dbReference>
<dbReference type="Pfam" id="PF13193">
    <property type="entry name" value="AMP-binding_C"/>
    <property type="match status" value="1"/>
</dbReference>
<dbReference type="Proteomes" id="UP000633619">
    <property type="component" value="Unassembled WGS sequence"/>
</dbReference>
<comment type="similarity">
    <text evidence="1">Belongs to the ATP-dependent AMP-binding enzyme family.</text>
</comment>
<dbReference type="InterPro" id="IPR032387">
    <property type="entry name" value="ACAS_N"/>
</dbReference>
<comment type="caution">
    <text evidence="10">The sequence shown here is derived from an EMBL/GenBank/DDBJ whole genome shotgun (WGS) entry which is preliminary data.</text>
</comment>
<dbReference type="Gene3D" id="3.40.50.12780">
    <property type="entry name" value="N-terminal domain of ligase-like"/>
    <property type="match status" value="1"/>
</dbReference>
<evidence type="ECO:0000313" key="11">
    <source>
        <dbReference type="Proteomes" id="UP000633619"/>
    </source>
</evidence>
<dbReference type="GO" id="GO:0003987">
    <property type="term" value="F:acetate-CoA ligase activity"/>
    <property type="evidence" value="ECO:0007669"/>
    <property type="project" value="UniProtKB-EC"/>
</dbReference>
<dbReference type="AlphaFoldDB" id="A0A8I1DCB4"/>
<protein>
    <recommendedName>
        <fullName evidence="2">acetate--CoA ligase</fullName>
        <ecNumber evidence="2">6.2.1.1</ecNumber>
    </recommendedName>
</protein>
<keyword evidence="6" id="KW-0007">Acetylation</keyword>